<keyword evidence="3" id="KW-0677">Repeat</keyword>
<sequence>MDGLEVSQEIKRRIDLFLQEQWEDGAWRYCFEGPVMTDAYMIITLRALEIDEEPLIKRLVERLLSVQEDNGVWKVYPDEPEGNLSATVEAVVALLYSGYVETNDEKMKKAYAFIRAHGGLKKSGLLTRAFLAMNGLYPWPHFPFNPAYLVLLPRLSPINFYSFSSYARAHFAPVLAAFEHRFSIKTKQPPNLEVLTPRSHREEERSFWPEVDQLFIEQRAWPLSQIKKEIYKWKQIPSHLLKRADRWIEHYIYSHLEANGTLLSYASSTFLMIYGLLALGYHKDSPVILKAVQGLSTLIFEDDLFHLQNSPSTVWDTGLMTYALLEAGCSPDHPAIMKASEFLLHKQQKNVGDWAHHNPKVAPGGWGFSDSNTRHPDMDDTQTVLRTIAAYTMFSNGFNASFERGFNWLLSMQNSDGGWAAFEKNVDLYLLALLPMSQIENAAIDPSTPDITGRVLHAIGTLGETTNAHSHTAAAVKWLRHRQERDGSWRGRWGVCYIYGTWAALTGLSAVGLENGDRTIQKGVKWLHSIQNKDGGWGESCQSDAKRHYEPLGQSTSVQTAWAIDALIATHQQPTDAIERGIAFLLKHNSDTTAFEPRYPTGIGLPGQFYIYYHGYPKYWPLLTLAHYQKKFGELSDE</sequence>
<accession>A0A8J3EJS2</accession>
<dbReference type="Pfam" id="PF13243">
    <property type="entry name" value="SQHop_cyclase_C"/>
    <property type="match status" value="1"/>
</dbReference>
<dbReference type="SFLD" id="SFLDG01016">
    <property type="entry name" value="Prenyltransferase_Like_2"/>
    <property type="match status" value="1"/>
</dbReference>
<dbReference type="EMBL" id="BMFV01000001">
    <property type="protein sequence ID" value="GGH73126.1"/>
    <property type="molecule type" value="Genomic_DNA"/>
</dbReference>
<proteinExistence type="inferred from homology"/>
<evidence type="ECO:0000259" key="5">
    <source>
        <dbReference type="Pfam" id="PF13243"/>
    </source>
</evidence>
<comment type="pathway">
    <text evidence="1">Secondary metabolite biosynthesis; hopanoid biosynthesis.</text>
</comment>
<dbReference type="Proteomes" id="UP000656813">
    <property type="component" value="Unassembled WGS sequence"/>
</dbReference>
<reference evidence="7" key="1">
    <citation type="journal article" date="2014" name="Int. J. Syst. Evol. Microbiol.">
        <title>Complete genome sequence of Corynebacterium casei LMG S-19264T (=DSM 44701T), isolated from a smear-ripened cheese.</title>
        <authorList>
            <consortium name="US DOE Joint Genome Institute (JGI-PGF)"/>
            <person name="Walter F."/>
            <person name="Albersmeier A."/>
            <person name="Kalinowski J."/>
            <person name="Ruckert C."/>
        </authorList>
    </citation>
    <scope>NUCLEOTIDE SEQUENCE</scope>
    <source>
        <strain evidence="7">CGMCC 1.12777</strain>
    </source>
</reference>
<gene>
    <name evidence="7" type="primary">sqhC</name>
    <name evidence="7" type="ORF">GCM10007096_00030</name>
</gene>
<dbReference type="Gene3D" id="1.50.10.20">
    <property type="match status" value="2"/>
</dbReference>
<evidence type="ECO:0000256" key="1">
    <source>
        <dbReference type="ARBA" id="ARBA00004999"/>
    </source>
</evidence>
<dbReference type="InterPro" id="IPR002365">
    <property type="entry name" value="Terpene_synthase_CS"/>
</dbReference>
<evidence type="ECO:0000256" key="3">
    <source>
        <dbReference type="ARBA" id="ARBA00022737"/>
    </source>
</evidence>
<dbReference type="Pfam" id="PF13249">
    <property type="entry name" value="SQHop_cyclase_N"/>
    <property type="match status" value="1"/>
</dbReference>
<dbReference type="PROSITE" id="PS01074">
    <property type="entry name" value="TERPENE_SYNTHASES"/>
    <property type="match status" value="1"/>
</dbReference>
<keyword evidence="4" id="KW-0413">Isomerase</keyword>
<dbReference type="AlphaFoldDB" id="A0A8J3EJS2"/>
<dbReference type="PANTHER" id="PTHR11764">
    <property type="entry name" value="TERPENE CYCLASE/MUTASE FAMILY MEMBER"/>
    <property type="match status" value="1"/>
</dbReference>
<evidence type="ECO:0000259" key="6">
    <source>
        <dbReference type="Pfam" id="PF13249"/>
    </source>
</evidence>
<dbReference type="InterPro" id="IPR032696">
    <property type="entry name" value="SQ_cyclase_C"/>
</dbReference>
<dbReference type="GO" id="GO:0016866">
    <property type="term" value="F:intramolecular transferase activity"/>
    <property type="evidence" value="ECO:0007669"/>
    <property type="project" value="InterPro"/>
</dbReference>
<name>A0A8J3EJS2_9BACL</name>
<dbReference type="SUPFAM" id="SSF48239">
    <property type="entry name" value="Terpenoid cyclases/Protein prenyltransferases"/>
    <property type="match status" value="2"/>
</dbReference>
<dbReference type="UniPathway" id="UPA00337"/>
<keyword evidence="8" id="KW-1185">Reference proteome</keyword>
<dbReference type="InterPro" id="IPR018333">
    <property type="entry name" value="Squalene_cyclase"/>
</dbReference>
<dbReference type="RefSeq" id="WP_188494793.1">
    <property type="nucleotide sequence ID" value="NZ_BMFV01000001.1"/>
</dbReference>
<comment type="caution">
    <text evidence="7">The sequence shown here is derived from an EMBL/GenBank/DDBJ whole genome shotgun (WGS) entry which is preliminary data.</text>
</comment>
<dbReference type="NCBIfam" id="TIGR01507">
    <property type="entry name" value="hopene_cyclase"/>
    <property type="match status" value="1"/>
</dbReference>
<feature type="domain" description="Squalene cyclase C-terminal" evidence="5">
    <location>
        <begin position="312"/>
        <end position="630"/>
    </location>
</feature>
<dbReference type="NCBIfam" id="TIGR01787">
    <property type="entry name" value="squalene_cyclas"/>
    <property type="match status" value="1"/>
</dbReference>
<dbReference type="InterPro" id="IPR006400">
    <property type="entry name" value="Hopene-cyclase"/>
</dbReference>
<dbReference type="GO" id="GO:0005811">
    <property type="term" value="C:lipid droplet"/>
    <property type="evidence" value="ECO:0007669"/>
    <property type="project" value="InterPro"/>
</dbReference>
<dbReference type="InterPro" id="IPR032697">
    <property type="entry name" value="SQ_cyclase_N"/>
</dbReference>
<evidence type="ECO:0000313" key="7">
    <source>
        <dbReference type="EMBL" id="GGH73126.1"/>
    </source>
</evidence>
<organism evidence="7 8">
    <name type="scientific">Pullulanibacillus pueri</name>
    <dbReference type="NCBI Taxonomy" id="1437324"/>
    <lineage>
        <taxon>Bacteria</taxon>
        <taxon>Bacillati</taxon>
        <taxon>Bacillota</taxon>
        <taxon>Bacilli</taxon>
        <taxon>Bacillales</taxon>
        <taxon>Sporolactobacillaceae</taxon>
        <taxon>Pullulanibacillus</taxon>
    </lineage>
</organism>
<protein>
    <submittedName>
        <fullName evidence="7">Sporulenol synthase</fullName>
    </submittedName>
</protein>
<dbReference type="PANTHER" id="PTHR11764:SF20">
    <property type="entry name" value="LANOSTEROL SYNTHASE"/>
    <property type="match status" value="1"/>
</dbReference>
<dbReference type="GO" id="GO:0016104">
    <property type="term" value="P:triterpenoid biosynthetic process"/>
    <property type="evidence" value="ECO:0007669"/>
    <property type="project" value="InterPro"/>
</dbReference>
<feature type="domain" description="Squalene cyclase N-terminal" evidence="6">
    <location>
        <begin position="10"/>
        <end position="303"/>
    </location>
</feature>
<evidence type="ECO:0000256" key="4">
    <source>
        <dbReference type="ARBA" id="ARBA00023235"/>
    </source>
</evidence>
<comment type="similarity">
    <text evidence="2">Belongs to the terpene cyclase/mutase family.</text>
</comment>
<evidence type="ECO:0000256" key="2">
    <source>
        <dbReference type="ARBA" id="ARBA00009755"/>
    </source>
</evidence>
<reference evidence="7" key="2">
    <citation type="submission" date="2020-09" db="EMBL/GenBank/DDBJ databases">
        <authorList>
            <person name="Sun Q."/>
            <person name="Zhou Y."/>
        </authorList>
    </citation>
    <scope>NUCLEOTIDE SEQUENCE</scope>
    <source>
        <strain evidence="7">CGMCC 1.12777</strain>
    </source>
</reference>
<evidence type="ECO:0000313" key="8">
    <source>
        <dbReference type="Proteomes" id="UP000656813"/>
    </source>
</evidence>
<dbReference type="InterPro" id="IPR008930">
    <property type="entry name" value="Terpenoid_cyclase/PrenylTrfase"/>
</dbReference>